<organism>
    <name type="scientific">Pyricularia oryzae (strain P131)</name>
    <name type="common">Rice blast fungus</name>
    <name type="synonym">Magnaporthe oryzae</name>
    <dbReference type="NCBI Taxonomy" id="1143193"/>
    <lineage>
        <taxon>Eukaryota</taxon>
        <taxon>Fungi</taxon>
        <taxon>Dikarya</taxon>
        <taxon>Ascomycota</taxon>
        <taxon>Pezizomycotina</taxon>
        <taxon>Sordariomycetes</taxon>
        <taxon>Sordariomycetidae</taxon>
        <taxon>Magnaporthales</taxon>
        <taxon>Pyriculariaceae</taxon>
        <taxon>Pyricularia</taxon>
    </lineage>
</organism>
<dbReference type="EMBL" id="JH795482">
    <property type="protein sequence ID" value="ELQ58880.1"/>
    <property type="molecule type" value="Genomic_DNA"/>
</dbReference>
<reference evidence="2" key="1">
    <citation type="journal article" date="2012" name="PLoS Genet.">
        <title>Comparative analysis of the genomes of two field isolates of the rice blast fungus Magnaporthe oryzae.</title>
        <authorList>
            <person name="Xue M."/>
            <person name="Yang J."/>
            <person name="Li Z."/>
            <person name="Hu S."/>
            <person name="Yao N."/>
            <person name="Dean R.A."/>
            <person name="Zhao W."/>
            <person name="Shen M."/>
            <person name="Zhang H."/>
            <person name="Li C."/>
            <person name="Liu L."/>
            <person name="Cao L."/>
            <person name="Xu X."/>
            <person name="Xing Y."/>
            <person name="Hsiang T."/>
            <person name="Zhang Z."/>
            <person name="Xu J.R."/>
            <person name="Peng Y.L."/>
        </authorList>
    </citation>
    <scope>NUCLEOTIDE SEQUENCE [LARGE SCALE GENOMIC DNA]</scope>
    <source>
        <strain evidence="2">P131</strain>
    </source>
</reference>
<name>L7IUA1_PYRO1</name>
<proteinExistence type="predicted"/>
<feature type="region of interest" description="Disordered" evidence="1">
    <location>
        <begin position="40"/>
        <end position="65"/>
    </location>
</feature>
<dbReference type="AlphaFoldDB" id="L7IUA1"/>
<evidence type="ECO:0000313" key="2">
    <source>
        <dbReference type="EMBL" id="ELQ58880.1"/>
    </source>
</evidence>
<evidence type="ECO:0000256" key="1">
    <source>
        <dbReference type="SAM" id="MobiDB-lite"/>
    </source>
</evidence>
<accession>L7IUA1</accession>
<gene>
    <name evidence="2" type="ORF">OOW_P131scaffold01477g2</name>
</gene>
<protein>
    <submittedName>
        <fullName evidence="2">Uncharacterized protein</fullName>
    </submittedName>
</protein>
<sequence length="128" mass="13814">MSSVRAESVIGVPRGVGLSGRRVWPKRRILSTRRFFNAGVVDGGKRPAQPPPEMLPVSASSRASPVRLRTRLQGAGGGEVGTGRSRGGVLLTTGDGGMACFLRRRSWRWPIQGPFGTVFRFDRLVGDP</sequence>